<dbReference type="HAMAP" id="MF_00719">
    <property type="entry name" value="CobS"/>
    <property type="match status" value="1"/>
</dbReference>
<keyword evidence="11 19" id="KW-0460">Magnesium</keyword>
<evidence type="ECO:0000256" key="12">
    <source>
        <dbReference type="ARBA" id="ARBA00022989"/>
    </source>
</evidence>
<evidence type="ECO:0000256" key="6">
    <source>
        <dbReference type="ARBA" id="ARBA00015850"/>
    </source>
</evidence>
<keyword evidence="12 19" id="KW-1133">Transmembrane helix</keyword>
<feature type="transmembrane region" description="Helical" evidence="19">
    <location>
        <begin position="187"/>
        <end position="204"/>
    </location>
</feature>
<sequence>MNALREHWQALWMAVGYFTRIPVPASVGLGPDTWQAGLNRAARYFPLVGWLVGAVAAAVYWLVSRTVPAPGVAVAVSMAATLLLTGAFHEDGLADCADGFGGGYTPEDRLRIMHDSRIGAFGAIAVCMALLLKWQLLSAMAPHGTAILAAMVCAHAASRAAAVSYLLTHDYVRTEGKAKPVAQRMRWAGALWASAFGIVPLLWFGPVCAALVVVGLIVARWLLGRYFLRRIGGITGDCLGMAQQLFELLVLWGLLAWISS</sequence>
<dbReference type="GO" id="GO:0009236">
    <property type="term" value="P:cobalamin biosynthetic process"/>
    <property type="evidence" value="ECO:0007669"/>
    <property type="project" value="UniProtKB-UniRule"/>
</dbReference>
<dbReference type="GO" id="GO:0005886">
    <property type="term" value="C:plasma membrane"/>
    <property type="evidence" value="ECO:0007669"/>
    <property type="project" value="UniProtKB-SubCell"/>
</dbReference>
<proteinExistence type="inferred from homology"/>
<reference evidence="20 23" key="1">
    <citation type="submission" date="2023-07" db="EMBL/GenBank/DDBJ databases">
        <authorList>
            <person name="Peeters C."/>
        </authorList>
    </citation>
    <scope>NUCLEOTIDE SEQUENCE</scope>
    <source>
        <strain evidence="21 23">R-77569</strain>
        <strain evidence="20">R-77591</strain>
    </source>
</reference>
<evidence type="ECO:0000313" key="21">
    <source>
        <dbReference type="EMBL" id="CAJ0850911.1"/>
    </source>
</evidence>
<evidence type="ECO:0000256" key="11">
    <source>
        <dbReference type="ARBA" id="ARBA00022842"/>
    </source>
</evidence>
<keyword evidence="23" id="KW-1185">Reference proteome</keyword>
<evidence type="ECO:0000256" key="19">
    <source>
        <dbReference type="HAMAP-Rule" id="MF_00719"/>
    </source>
</evidence>
<organism evidence="20 22">
    <name type="scientific">Ralstonia mannitolilytica</name>
    <dbReference type="NCBI Taxonomy" id="105219"/>
    <lineage>
        <taxon>Bacteria</taxon>
        <taxon>Pseudomonadati</taxon>
        <taxon>Pseudomonadota</taxon>
        <taxon>Betaproteobacteria</taxon>
        <taxon>Burkholderiales</taxon>
        <taxon>Burkholderiaceae</taxon>
        <taxon>Ralstonia</taxon>
    </lineage>
</organism>
<dbReference type="EMBL" id="CAUDKV010000001">
    <property type="protein sequence ID" value="CAJ0850911.1"/>
    <property type="molecule type" value="Genomic_DNA"/>
</dbReference>
<dbReference type="Proteomes" id="UP001190452">
    <property type="component" value="Unassembled WGS sequence"/>
</dbReference>
<dbReference type="PANTHER" id="PTHR34148:SF1">
    <property type="entry name" value="ADENOSYLCOBINAMIDE-GDP RIBAZOLETRANSFERASE"/>
    <property type="match status" value="1"/>
</dbReference>
<comment type="caution">
    <text evidence="20">The sequence shown here is derived from an EMBL/GenBank/DDBJ whole genome shotgun (WGS) entry which is preliminary data.</text>
</comment>
<keyword evidence="7 19" id="KW-1003">Cell membrane</keyword>
<evidence type="ECO:0000256" key="5">
    <source>
        <dbReference type="ARBA" id="ARBA00013200"/>
    </source>
</evidence>
<dbReference type="Proteomes" id="UP001190002">
    <property type="component" value="Unassembled WGS sequence"/>
</dbReference>
<evidence type="ECO:0000313" key="23">
    <source>
        <dbReference type="Proteomes" id="UP001190452"/>
    </source>
</evidence>
<evidence type="ECO:0000256" key="18">
    <source>
        <dbReference type="ARBA" id="ARBA00049504"/>
    </source>
</evidence>
<comment type="similarity">
    <text evidence="4 19">Belongs to the CobS family.</text>
</comment>
<evidence type="ECO:0000256" key="9">
    <source>
        <dbReference type="ARBA" id="ARBA00022679"/>
    </source>
</evidence>
<evidence type="ECO:0000256" key="15">
    <source>
        <dbReference type="ARBA" id="ARBA00032605"/>
    </source>
</evidence>
<dbReference type="NCBIfam" id="TIGR00317">
    <property type="entry name" value="cobS"/>
    <property type="match status" value="1"/>
</dbReference>
<evidence type="ECO:0000256" key="17">
    <source>
        <dbReference type="ARBA" id="ARBA00048623"/>
    </source>
</evidence>
<evidence type="ECO:0000256" key="1">
    <source>
        <dbReference type="ARBA" id="ARBA00001946"/>
    </source>
</evidence>
<dbReference type="GO" id="GO:0008818">
    <property type="term" value="F:cobalamin 5'-phosphate synthase activity"/>
    <property type="evidence" value="ECO:0007669"/>
    <property type="project" value="UniProtKB-UniRule"/>
</dbReference>
<evidence type="ECO:0000313" key="22">
    <source>
        <dbReference type="Proteomes" id="UP001190002"/>
    </source>
</evidence>
<accession>A0AAD2AJ67</accession>
<evidence type="ECO:0000313" key="20">
    <source>
        <dbReference type="EMBL" id="CAJ0681087.1"/>
    </source>
</evidence>
<feature type="transmembrane region" description="Helical" evidence="19">
    <location>
        <begin position="118"/>
        <end position="137"/>
    </location>
</feature>
<feature type="transmembrane region" description="Helical" evidence="19">
    <location>
        <begin position="44"/>
        <end position="63"/>
    </location>
</feature>
<feature type="transmembrane region" description="Helical" evidence="19">
    <location>
        <begin position="69"/>
        <end position="88"/>
    </location>
</feature>
<gene>
    <name evidence="19 20" type="primary">cobS</name>
    <name evidence="21" type="ORF">R77569_00411</name>
    <name evidence="20" type="ORF">R77591_01159</name>
</gene>
<protein>
    <recommendedName>
        <fullName evidence="6 19">Adenosylcobinamide-GDP ribazoletransferase</fullName>
        <ecNumber evidence="5 19">2.7.8.26</ecNumber>
    </recommendedName>
    <alternativeName>
        <fullName evidence="16 19">Cobalamin synthase</fullName>
    </alternativeName>
    <alternativeName>
        <fullName evidence="15 19">Cobalamin-5'-phosphate synthase</fullName>
    </alternativeName>
</protein>
<feature type="transmembrane region" description="Helical" evidence="19">
    <location>
        <begin position="143"/>
        <end position="167"/>
    </location>
</feature>
<dbReference type="PANTHER" id="PTHR34148">
    <property type="entry name" value="ADENOSYLCOBINAMIDE-GDP RIBAZOLETRANSFERASE"/>
    <property type="match status" value="1"/>
</dbReference>
<dbReference type="AlphaFoldDB" id="A0AAD2AJ67"/>
<evidence type="ECO:0000256" key="14">
    <source>
        <dbReference type="ARBA" id="ARBA00025228"/>
    </source>
</evidence>
<comment type="cofactor">
    <cofactor evidence="1 19">
        <name>Mg(2+)</name>
        <dbReference type="ChEBI" id="CHEBI:18420"/>
    </cofactor>
</comment>
<comment type="function">
    <text evidence="14 19">Joins adenosylcobinamide-GDP and alpha-ribazole to generate adenosylcobalamin (Ado-cobalamin). Also synthesizes adenosylcobalamin 5'-phosphate from adenosylcobinamide-GDP and alpha-ribazole 5'-phosphate.</text>
</comment>
<evidence type="ECO:0000256" key="7">
    <source>
        <dbReference type="ARBA" id="ARBA00022475"/>
    </source>
</evidence>
<keyword evidence="8 19" id="KW-0169">Cobalamin biosynthesis</keyword>
<feature type="transmembrane region" description="Helical" evidence="19">
    <location>
        <begin position="240"/>
        <end position="258"/>
    </location>
</feature>
<comment type="pathway">
    <text evidence="3 19">Cofactor biosynthesis; adenosylcobalamin biosynthesis; adenosylcobalamin from cob(II)yrinate a,c-diamide: step 7/7.</text>
</comment>
<comment type="subcellular location">
    <subcellularLocation>
        <location evidence="2 19">Cell membrane</location>
        <topology evidence="2 19">Multi-pass membrane protein</topology>
    </subcellularLocation>
</comment>
<dbReference type="InterPro" id="IPR003805">
    <property type="entry name" value="CobS"/>
</dbReference>
<evidence type="ECO:0000256" key="8">
    <source>
        <dbReference type="ARBA" id="ARBA00022573"/>
    </source>
</evidence>
<dbReference type="RefSeq" id="WP_063391672.1">
    <property type="nucleotide sequence ID" value="NZ_CATVWW010000001.1"/>
</dbReference>
<evidence type="ECO:0000256" key="4">
    <source>
        <dbReference type="ARBA" id="ARBA00010561"/>
    </source>
</evidence>
<dbReference type="GO" id="GO:0051073">
    <property type="term" value="F:adenosylcobinamide-GDP ribazoletransferase activity"/>
    <property type="evidence" value="ECO:0007669"/>
    <property type="project" value="UniProtKB-UniRule"/>
</dbReference>
<comment type="catalytic activity">
    <reaction evidence="18 19">
        <text>alpha-ribazole 5'-phosphate + adenosylcob(III)inamide-GDP = adenosylcob(III)alamin 5'-phosphate + GMP + H(+)</text>
        <dbReference type="Rhea" id="RHEA:23560"/>
        <dbReference type="ChEBI" id="CHEBI:15378"/>
        <dbReference type="ChEBI" id="CHEBI:57918"/>
        <dbReference type="ChEBI" id="CHEBI:58115"/>
        <dbReference type="ChEBI" id="CHEBI:60487"/>
        <dbReference type="ChEBI" id="CHEBI:60493"/>
        <dbReference type="EC" id="2.7.8.26"/>
    </reaction>
</comment>
<evidence type="ECO:0000256" key="13">
    <source>
        <dbReference type="ARBA" id="ARBA00023136"/>
    </source>
</evidence>
<dbReference type="Pfam" id="PF02654">
    <property type="entry name" value="CobS"/>
    <property type="match status" value="1"/>
</dbReference>
<dbReference type="EC" id="2.7.8.26" evidence="5 19"/>
<evidence type="ECO:0000256" key="16">
    <source>
        <dbReference type="ARBA" id="ARBA00032853"/>
    </source>
</evidence>
<keyword evidence="13 19" id="KW-0472">Membrane</keyword>
<dbReference type="NCBIfam" id="NF001277">
    <property type="entry name" value="PRK00235.1-3"/>
    <property type="match status" value="1"/>
</dbReference>
<dbReference type="EMBL" id="CATVXE010000004">
    <property type="protein sequence ID" value="CAJ0681087.1"/>
    <property type="molecule type" value="Genomic_DNA"/>
</dbReference>
<evidence type="ECO:0000256" key="10">
    <source>
        <dbReference type="ARBA" id="ARBA00022692"/>
    </source>
</evidence>
<name>A0AAD2AJ67_9RALS</name>
<keyword evidence="10 19" id="KW-0812">Transmembrane</keyword>
<evidence type="ECO:0000256" key="2">
    <source>
        <dbReference type="ARBA" id="ARBA00004651"/>
    </source>
</evidence>
<evidence type="ECO:0000256" key="3">
    <source>
        <dbReference type="ARBA" id="ARBA00004663"/>
    </source>
</evidence>
<comment type="catalytic activity">
    <reaction evidence="17 19">
        <text>alpha-ribazole + adenosylcob(III)inamide-GDP = adenosylcob(III)alamin + GMP + H(+)</text>
        <dbReference type="Rhea" id="RHEA:16049"/>
        <dbReference type="ChEBI" id="CHEBI:10329"/>
        <dbReference type="ChEBI" id="CHEBI:15378"/>
        <dbReference type="ChEBI" id="CHEBI:18408"/>
        <dbReference type="ChEBI" id="CHEBI:58115"/>
        <dbReference type="ChEBI" id="CHEBI:60487"/>
        <dbReference type="EC" id="2.7.8.26"/>
    </reaction>
</comment>
<keyword evidence="9 19" id="KW-0808">Transferase</keyword>